<proteinExistence type="predicted"/>
<keyword evidence="2" id="KW-1185">Reference proteome</keyword>
<dbReference type="Proteomes" id="UP001156870">
    <property type="component" value="Unassembled WGS sequence"/>
</dbReference>
<evidence type="ECO:0000313" key="2">
    <source>
        <dbReference type="Proteomes" id="UP001156870"/>
    </source>
</evidence>
<comment type="caution">
    <text evidence="1">The sequence shown here is derived from an EMBL/GenBank/DDBJ whole genome shotgun (WGS) entry which is preliminary data.</text>
</comment>
<reference evidence="1 2" key="1">
    <citation type="journal article" date="2014" name="Int. J. Syst. Evol. Microbiol.">
        <title>Complete genome sequence of Corynebacterium casei LMG S-19264T (=DSM 44701T), isolated from a smear-ripened cheese.</title>
        <authorList>
            <consortium name="US DOE Joint Genome Institute (JGI-PGF)"/>
            <person name="Walter F."/>
            <person name="Albersmeier A."/>
            <person name="Kalinowski J."/>
            <person name="Ruckert C."/>
        </authorList>
    </citation>
    <scope>NUCLEOTIDE SEQUENCE [LARGE SCALE GENOMIC DNA]</scope>
    <source>
        <strain evidence="1 2">NBRC 110095</strain>
    </source>
</reference>
<organism evidence="1 2">
    <name type="scientific">Marinibactrum halimedae</name>
    <dbReference type="NCBI Taxonomy" id="1444977"/>
    <lineage>
        <taxon>Bacteria</taxon>
        <taxon>Pseudomonadati</taxon>
        <taxon>Pseudomonadota</taxon>
        <taxon>Gammaproteobacteria</taxon>
        <taxon>Cellvibrionales</taxon>
        <taxon>Cellvibrionaceae</taxon>
        <taxon>Marinibactrum</taxon>
    </lineage>
</organism>
<dbReference type="EMBL" id="BSPD01000087">
    <property type="protein sequence ID" value="GLS27721.1"/>
    <property type="molecule type" value="Genomic_DNA"/>
</dbReference>
<protein>
    <submittedName>
        <fullName evidence="1">Uncharacterized protein</fullName>
    </submittedName>
</protein>
<sequence>MKQFQHWKMKIATNEFVAVVLNEGGELEEMQPHHFVRRETQEKKLSAEAAYLQAFNDISTGSFDPDKF</sequence>
<evidence type="ECO:0000313" key="1">
    <source>
        <dbReference type="EMBL" id="GLS27721.1"/>
    </source>
</evidence>
<gene>
    <name evidence="1" type="ORF">GCM10007877_34400</name>
</gene>
<dbReference type="RefSeq" id="WP_232593467.1">
    <property type="nucleotide sequence ID" value="NZ_BSPD01000087.1"/>
</dbReference>
<accession>A0AA37T8V0</accession>
<dbReference type="AlphaFoldDB" id="A0AA37T8V0"/>
<name>A0AA37T8V0_9GAMM</name>